<name>A0ACB1AC47_MELEN</name>
<sequence>MLRKAAISSLTCLLFPSSKLFCSFPSPSFFHSQSRKIKFKFFLFFIFIPSYKEEGGGIICISQLNSFFAFGNCFFSKLFPFYPLRT</sequence>
<organism evidence="1 2">
    <name type="scientific">Meloidogyne enterolobii</name>
    <name type="common">Root-knot nematode worm</name>
    <name type="synonym">Meloidogyne mayaguensis</name>
    <dbReference type="NCBI Taxonomy" id="390850"/>
    <lineage>
        <taxon>Eukaryota</taxon>
        <taxon>Metazoa</taxon>
        <taxon>Ecdysozoa</taxon>
        <taxon>Nematoda</taxon>
        <taxon>Chromadorea</taxon>
        <taxon>Rhabditida</taxon>
        <taxon>Tylenchina</taxon>
        <taxon>Tylenchomorpha</taxon>
        <taxon>Tylenchoidea</taxon>
        <taxon>Meloidogynidae</taxon>
        <taxon>Meloidogyninae</taxon>
        <taxon>Meloidogyne</taxon>
    </lineage>
</organism>
<dbReference type="EMBL" id="CAVMJV010000075">
    <property type="protein sequence ID" value="CAK5089089.1"/>
    <property type="molecule type" value="Genomic_DNA"/>
</dbReference>
<keyword evidence="2" id="KW-1185">Reference proteome</keyword>
<evidence type="ECO:0000313" key="1">
    <source>
        <dbReference type="EMBL" id="CAK5089089.1"/>
    </source>
</evidence>
<proteinExistence type="predicted"/>
<evidence type="ECO:0000313" key="2">
    <source>
        <dbReference type="Proteomes" id="UP001497535"/>
    </source>
</evidence>
<dbReference type="Proteomes" id="UP001497535">
    <property type="component" value="Unassembled WGS sequence"/>
</dbReference>
<comment type="caution">
    <text evidence="1">The sequence shown here is derived from an EMBL/GenBank/DDBJ whole genome shotgun (WGS) entry which is preliminary data.</text>
</comment>
<gene>
    <name evidence="1" type="ORF">MENTE1834_LOCUS36786</name>
</gene>
<protein>
    <submittedName>
        <fullName evidence="1">Uncharacterized protein</fullName>
    </submittedName>
</protein>
<reference evidence="1" key="1">
    <citation type="submission" date="2023-11" db="EMBL/GenBank/DDBJ databases">
        <authorList>
            <person name="Poullet M."/>
        </authorList>
    </citation>
    <scope>NUCLEOTIDE SEQUENCE</scope>
    <source>
        <strain evidence="1">E1834</strain>
    </source>
</reference>
<accession>A0ACB1AC47</accession>